<comment type="caution">
    <text evidence="1">The sequence shown here is derived from an EMBL/GenBank/DDBJ whole genome shotgun (WGS) entry which is preliminary data.</text>
</comment>
<accession>A0A5C7W4N8</accession>
<evidence type="ECO:0000313" key="2">
    <source>
        <dbReference type="Proteomes" id="UP000321110"/>
    </source>
</evidence>
<protein>
    <submittedName>
        <fullName evidence="1">DNA adenine modification methylase</fullName>
    </submittedName>
</protein>
<gene>
    <name evidence="1" type="ORF">E6Q69_10530</name>
</gene>
<dbReference type="GO" id="GO:0008168">
    <property type="term" value="F:methyltransferase activity"/>
    <property type="evidence" value="ECO:0007669"/>
    <property type="project" value="UniProtKB-KW"/>
</dbReference>
<evidence type="ECO:0000313" key="1">
    <source>
        <dbReference type="EMBL" id="TXI31755.1"/>
    </source>
</evidence>
<dbReference type="SUPFAM" id="SSF53335">
    <property type="entry name" value="S-adenosyl-L-methionine-dependent methyltransferases"/>
    <property type="match status" value="1"/>
</dbReference>
<dbReference type="Gene3D" id="3.40.50.150">
    <property type="entry name" value="Vaccinia Virus protein VP39"/>
    <property type="match status" value="1"/>
</dbReference>
<organism evidence="1 2">
    <name type="scientific">Aquipseudomonas alcaligenes</name>
    <name type="common">Pseudomonas alcaligenes</name>
    <dbReference type="NCBI Taxonomy" id="43263"/>
    <lineage>
        <taxon>Bacteria</taxon>
        <taxon>Pseudomonadati</taxon>
        <taxon>Pseudomonadota</taxon>
        <taxon>Gammaproteobacteria</taxon>
        <taxon>Pseudomonadales</taxon>
        <taxon>Pseudomonadaceae</taxon>
        <taxon>Aquipseudomonas</taxon>
    </lineage>
</organism>
<sequence length="295" mass="33430">MKFQSSVISFPDRGHWGNSQYRGNCSGHVVKGFFETYHKRKDGLACDPSIGGGTSVDVAREMGLRFTGTDLHQGFNLLVDDLKSFLGEEAHTCFWHPAYASMIQYSNNMWGSEEHKWDMSRMNMPDFVEALELAIMNIHDAMEKGGFYSVLMGNLRRGGEYYNLSSLVERVAPGKLVDEIIKGQHNCVSDSRQYAGNIVRIAHEKLLVFKKDKNSLFFLAQIENRAAAMTGITWRAAVRRVLQGGKTLHLKEIEELIQPFAKTRNNNNVDAKIRQVVQNEKYFERVAPGTYRLAA</sequence>
<proteinExistence type="predicted"/>
<dbReference type="InterPro" id="IPR029063">
    <property type="entry name" value="SAM-dependent_MTases_sf"/>
</dbReference>
<reference evidence="1 2" key="1">
    <citation type="submission" date="2018-09" db="EMBL/GenBank/DDBJ databases">
        <title>Metagenome Assembled Genomes from an Advanced Water Purification Facility.</title>
        <authorList>
            <person name="Stamps B.W."/>
            <person name="Spear J.R."/>
        </authorList>
    </citation>
    <scope>NUCLEOTIDE SEQUENCE [LARGE SCALE GENOMIC DNA]</scope>
    <source>
        <strain evidence="1">Bin_52_1</strain>
    </source>
</reference>
<name>A0A5C7W4N8_AQUAC</name>
<dbReference type="Proteomes" id="UP000321110">
    <property type="component" value="Unassembled WGS sequence"/>
</dbReference>
<keyword evidence="1" id="KW-0489">Methyltransferase</keyword>
<dbReference type="GO" id="GO:0032259">
    <property type="term" value="P:methylation"/>
    <property type="evidence" value="ECO:0007669"/>
    <property type="project" value="UniProtKB-KW"/>
</dbReference>
<keyword evidence="1" id="KW-0808">Transferase</keyword>
<dbReference type="EMBL" id="SSFO01000176">
    <property type="protein sequence ID" value="TXI31755.1"/>
    <property type="molecule type" value="Genomic_DNA"/>
</dbReference>
<dbReference type="AlphaFoldDB" id="A0A5C7W4N8"/>